<reference evidence="1 2" key="1">
    <citation type="submission" date="2013-11" db="EMBL/GenBank/DDBJ databases">
        <title>Draft genome sequence and annotation of the entomopathogenic bacterium, Xenorhabdus cabanillasi strain JM26.</title>
        <authorList>
            <person name="Gualtieri M."/>
            <person name="Ogier J.C."/>
            <person name="Pages S."/>
            <person name="Givaudan A."/>
            <person name="Gaudriault S."/>
        </authorList>
    </citation>
    <scope>NUCLEOTIDE SEQUENCE [LARGE SCALE GENOMIC DNA]</scope>
    <source>
        <strain evidence="1 2">JM26</strain>
    </source>
</reference>
<accession>W1J9T9</accession>
<dbReference type="Pfam" id="PF04221">
    <property type="entry name" value="RelB"/>
    <property type="match status" value="1"/>
</dbReference>
<dbReference type="RefSeq" id="WP_051502585.1">
    <property type="nucleotide sequence ID" value="NZ_CAWLVK010000367.1"/>
</dbReference>
<proteinExistence type="predicted"/>
<dbReference type="InterPro" id="IPR013321">
    <property type="entry name" value="Arc_rbn_hlx_hlx"/>
</dbReference>
<sequence length="208" mass="24267">MAIINIRIDDTLKRRVDFILKKQDTSPTKIIRELYLYIAENERLPFASKSLVKTKQELIQEIVNKLRDLRLFSGEIINISDDNMIFAKENRLEIMEQVKDKKSDIVDSLFRYKYTISDELFELSQEIVQKCVLALTEYLEKNDINSAKAELQLSNTIMDKLLDTFLAEIGIIWETPPEISSSELINSPKMTKEAISRCFRKKPKKMQA</sequence>
<dbReference type="Gene3D" id="1.10.1220.10">
    <property type="entry name" value="Met repressor-like"/>
    <property type="match status" value="1"/>
</dbReference>
<comment type="caution">
    <text evidence="1">The sequence shown here is derived from an EMBL/GenBank/DDBJ whole genome shotgun (WGS) entry which is preliminary data.</text>
</comment>
<name>W1J9T9_9GAMM</name>
<gene>
    <name evidence="1" type="ORF">XCR1_4290009</name>
</gene>
<evidence type="ECO:0000313" key="2">
    <source>
        <dbReference type="Proteomes" id="UP000019197"/>
    </source>
</evidence>
<dbReference type="GO" id="GO:0006355">
    <property type="term" value="P:regulation of DNA-templated transcription"/>
    <property type="evidence" value="ECO:0007669"/>
    <property type="project" value="InterPro"/>
</dbReference>
<evidence type="ECO:0000313" key="1">
    <source>
        <dbReference type="EMBL" id="CDL86651.1"/>
    </source>
</evidence>
<dbReference type="EMBL" id="CBXE010000367">
    <property type="protein sequence ID" value="CDL86651.1"/>
    <property type="molecule type" value="Genomic_DNA"/>
</dbReference>
<dbReference type="OrthoDB" id="7221783at2"/>
<organism evidence="1 2">
    <name type="scientific">Xenorhabdus cabanillasii JM26</name>
    <dbReference type="NCBI Taxonomy" id="1427517"/>
    <lineage>
        <taxon>Bacteria</taxon>
        <taxon>Pseudomonadati</taxon>
        <taxon>Pseudomonadota</taxon>
        <taxon>Gammaproteobacteria</taxon>
        <taxon>Enterobacterales</taxon>
        <taxon>Morganellaceae</taxon>
        <taxon>Xenorhabdus</taxon>
    </lineage>
</organism>
<dbReference type="InterPro" id="IPR007337">
    <property type="entry name" value="RelB/DinJ"/>
</dbReference>
<dbReference type="Proteomes" id="UP000019197">
    <property type="component" value="Unassembled WGS sequence"/>
</dbReference>
<protein>
    <submittedName>
        <fullName evidence="1">Antitoxin RelB (Modular protein)</fullName>
    </submittedName>
</protein>
<dbReference type="GO" id="GO:0043565">
    <property type="term" value="F:sequence-specific DNA binding"/>
    <property type="evidence" value="ECO:0007669"/>
    <property type="project" value="UniProtKB-ARBA"/>
</dbReference>
<dbReference type="AlphaFoldDB" id="W1J9T9"/>